<dbReference type="EMBL" id="MT143410">
    <property type="protein sequence ID" value="QJA96535.1"/>
    <property type="molecule type" value="Genomic_DNA"/>
</dbReference>
<protein>
    <recommendedName>
        <fullName evidence="2">Fibronectin type-III domain-containing protein</fullName>
    </recommendedName>
</protein>
<evidence type="ECO:0000313" key="1">
    <source>
        <dbReference type="EMBL" id="QJA96535.1"/>
    </source>
</evidence>
<organism evidence="1">
    <name type="scientific">viral metagenome</name>
    <dbReference type="NCBI Taxonomy" id="1070528"/>
    <lineage>
        <taxon>unclassified sequences</taxon>
        <taxon>metagenomes</taxon>
        <taxon>organismal metagenomes</taxon>
    </lineage>
</organism>
<accession>A0A6M3LVC3</accession>
<reference evidence="1" key="1">
    <citation type="submission" date="2020-03" db="EMBL/GenBank/DDBJ databases">
        <title>The deep terrestrial virosphere.</title>
        <authorList>
            <person name="Holmfeldt K."/>
            <person name="Nilsson E."/>
            <person name="Simone D."/>
            <person name="Lopez-Fernandez M."/>
            <person name="Wu X."/>
            <person name="de Brujin I."/>
            <person name="Lundin D."/>
            <person name="Andersson A."/>
            <person name="Bertilsson S."/>
            <person name="Dopson M."/>
        </authorList>
    </citation>
    <scope>NUCLEOTIDE SEQUENCE</scope>
    <source>
        <strain evidence="1">MM415B08083</strain>
    </source>
</reference>
<gene>
    <name evidence="1" type="ORF">MM415B08083_0002</name>
</gene>
<name>A0A6M3LVC3_9ZZZZ</name>
<dbReference type="AlphaFoldDB" id="A0A6M3LVC3"/>
<proteinExistence type="predicted"/>
<sequence length="109" mass="11904">MVEKIGEGSYALGWTAVGDDGDSGTAAEYDLRISNGPITEDNFYVATRVLNTPIPSIAGTKEHLLMELNTGEYYLCIKVGDEIPNWSPVSNVFKLVVGVFPPINVLWNQ</sequence>
<evidence type="ECO:0008006" key="2">
    <source>
        <dbReference type="Google" id="ProtNLM"/>
    </source>
</evidence>